<evidence type="ECO:0000313" key="8">
    <source>
        <dbReference type="EMBL" id="KAL3821764.1"/>
    </source>
</evidence>
<keyword evidence="2" id="KW-0597">Phosphoprotein</keyword>
<dbReference type="EMBL" id="JALLPB020000085">
    <property type="protein sequence ID" value="KAL3821764.1"/>
    <property type="molecule type" value="Genomic_DNA"/>
</dbReference>
<protein>
    <recommendedName>
        <fullName evidence="7">Beta-catenin-like protein 1 N-terminal domain-containing protein</fullName>
    </recommendedName>
</protein>
<dbReference type="InterPro" id="IPR013180">
    <property type="entry name" value="CTNNBL1_N"/>
</dbReference>
<dbReference type="GO" id="GO:0005634">
    <property type="term" value="C:nucleus"/>
    <property type="evidence" value="ECO:0007669"/>
    <property type="project" value="UniProtKB-SubCell"/>
</dbReference>
<feature type="region of interest" description="Disordered" evidence="6">
    <location>
        <begin position="390"/>
        <end position="418"/>
    </location>
</feature>
<keyword evidence="3" id="KW-0677">Repeat</keyword>
<dbReference type="Pfam" id="PF08216">
    <property type="entry name" value="CTNNBL"/>
    <property type="match status" value="3"/>
</dbReference>
<evidence type="ECO:0000256" key="1">
    <source>
        <dbReference type="ARBA" id="ARBA00004123"/>
    </source>
</evidence>
<evidence type="ECO:0000259" key="7">
    <source>
        <dbReference type="SMART" id="SM01156"/>
    </source>
</evidence>
<keyword evidence="5" id="KW-0539">Nucleus</keyword>
<dbReference type="PANTHER" id="PTHR14978:SF0">
    <property type="entry name" value="BETA-CATENIN-LIKE PROTEIN 1"/>
    <property type="match status" value="1"/>
</dbReference>
<feature type="domain" description="Beta-catenin-like protein 1 N-terminal" evidence="7">
    <location>
        <begin position="89"/>
        <end position="202"/>
    </location>
</feature>
<evidence type="ECO:0000256" key="3">
    <source>
        <dbReference type="ARBA" id="ARBA00022737"/>
    </source>
</evidence>
<comment type="caution">
    <text evidence="8">The sequence shown here is derived from an EMBL/GenBank/DDBJ whole genome shotgun (WGS) entry which is preliminary data.</text>
</comment>
<comment type="subcellular location">
    <subcellularLocation>
        <location evidence="1">Nucleus</location>
    </subcellularLocation>
</comment>
<proteinExistence type="predicted"/>
<dbReference type="InterPro" id="IPR011989">
    <property type="entry name" value="ARM-like"/>
</dbReference>
<evidence type="ECO:0000256" key="5">
    <source>
        <dbReference type="ARBA" id="ARBA00023242"/>
    </source>
</evidence>
<name>A0ABD3SB73_9STRA</name>
<keyword evidence="9" id="KW-1185">Reference proteome</keyword>
<feature type="compositionally biased region" description="Basic and acidic residues" evidence="6">
    <location>
        <begin position="405"/>
        <end position="416"/>
    </location>
</feature>
<reference evidence="8 9" key="1">
    <citation type="submission" date="2024-10" db="EMBL/GenBank/DDBJ databases">
        <title>Updated reference genomes for cyclostephanoid diatoms.</title>
        <authorList>
            <person name="Roberts W.R."/>
            <person name="Alverson A.J."/>
        </authorList>
    </citation>
    <scope>NUCLEOTIDE SEQUENCE [LARGE SCALE GENOMIC DNA]</scope>
    <source>
        <strain evidence="8 9">AJA228-03</strain>
    </source>
</reference>
<feature type="region of interest" description="Disordered" evidence="6">
    <location>
        <begin position="216"/>
        <end position="237"/>
    </location>
</feature>
<organism evidence="8 9">
    <name type="scientific">Cyclostephanos tholiformis</name>
    <dbReference type="NCBI Taxonomy" id="382380"/>
    <lineage>
        <taxon>Eukaryota</taxon>
        <taxon>Sar</taxon>
        <taxon>Stramenopiles</taxon>
        <taxon>Ochrophyta</taxon>
        <taxon>Bacillariophyta</taxon>
        <taxon>Coscinodiscophyceae</taxon>
        <taxon>Thalassiosirophycidae</taxon>
        <taxon>Stephanodiscales</taxon>
        <taxon>Stephanodiscaceae</taxon>
        <taxon>Cyclostephanos</taxon>
    </lineage>
</organism>
<dbReference type="Gene3D" id="1.25.10.10">
    <property type="entry name" value="Leucine-rich Repeat Variant"/>
    <property type="match status" value="1"/>
</dbReference>
<dbReference type="PANTHER" id="PTHR14978">
    <property type="entry name" value="BETA-CATENIN-LIKE PROTEIN 1 NUCLEAR ASSOCIATED PROTEIN"/>
    <property type="match status" value="1"/>
</dbReference>
<dbReference type="AlphaFoldDB" id="A0ABD3SB73"/>
<dbReference type="InterPro" id="IPR039678">
    <property type="entry name" value="CTNNBL1"/>
</dbReference>
<evidence type="ECO:0000313" key="9">
    <source>
        <dbReference type="Proteomes" id="UP001530377"/>
    </source>
</evidence>
<accession>A0ABD3SB73</accession>
<dbReference type="Proteomes" id="UP001530377">
    <property type="component" value="Unassembled WGS sequence"/>
</dbReference>
<feature type="region of interest" description="Disordered" evidence="6">
    <location>
        <begin position="27"/>
        <end position="59"/>
    </location>
</feature>
<evidence type="ECO:0000256" key="4">
    <source>
        <dbReference type="ARBA" id="ARBA00023054"/>
    </source>
</evidence>
<evidence type="ECO:0000256" key="2">
    <source>
        <dbReference type="ARBA" id="ARBA00022553"/>
    </source>
</evidence>
<dbReference type="SMART" id="SM01156">
    <property type="entry name" value="DUF1716"/>
    <property type="match status" value="1"/>
</dbReference>
<sequence>MSSKTTATGVGGGGVVDVLDGIIGLTSSKEEGGSEEVIDEGGVVGGGEGGRRKRARFDHSRDTVLVVPPRPSAVAAADANKKNDGRPSTAATGEELLAIAEEEAQNSADHRPSVLEPTSRGARAACKSLDRAIRKNRASRDMHPNDPSKFVDDEVALNDAILVLKDAAAYVMLYPELVECGMTDMLLTSLTHENVDVAAGVVEVLSELLDPSLLVVDSEDNEGNGDGGGDDPSKSGEGRARCIASLANAFVDGDGLDLLSSNLGRIDDTVEEEARCVEDALTLVESLLDLDRAGALGRSSSSSDVDVERPSVAAIICERTSLVPWLFERISRANGDDDSSFAGGSIATAATSPISPAGLRLHSSEVLSAIIQHEDYSTNRRGPRLTALPKYTSAFDDDDDGGGGDGKRKGGDKKNDGGSAATIDGMDVLLLAIAAYRKSDPAVEVECEFLENVFDVLAASLMRGDNVLDFVKAEGIELMLRCIRQKVHAGGGALRVLNFAMSGSSSSSNSENGDHDAYRGACEAFVNAGGLKLLSPLYMARKSAIPHPAACSDGGSVLARRGGINNKNSADGVGVSKRAKRAAHARRQWLVEVERNTLNIMYALTRNIAEDSPYDAHSRLMVKFVEEDCEKCDRTIELCLKYDERARIAEYQYFRSDEADEAERLGIDVETAALGAKLRGGGDLFHRTCAILSFACVGSKRCRGHVMDQLKLQGAGISVVKMGLNEFASSLGDGSQKSQIEHYIREI</sequence>
<evidence type="ECO:0000256" key="6">
    <source>
        <dbReference type="SAM" id="MobiDB-lite"/>
    </source>
</evidence>
<gene>
    <name evidence="8" type="ORF">ACHAXA_000263</name>
</gene>
<keyword evidence="4" id="KW-0175">Coiled coil</keyword>